<dbReference type="AlphaFoldDB" id="A0A9X1NIG8"/>
<dbReference type="PANTHER" id="PTHR43744">
    <property type="entry name" value="ABC TRANSPORTER PERMEASE PROTEIN MG189-RELATED-RELATED"/>
    <property type="match status" value="1"/>
</dbReference>
<evidence type="ECO:0000259" key="8">
    <source>
        <dbReference type="PROSITE" id="PS50928"/>
    </source>
</evidence>
<dbReference type="InterPro" id="IPR035906">
    <property type="entry name" value="MetI-like_sf"/>
</dbReference>
<comment type="similarity">
    <text evidence="7">Belongs to the binding-protein-dependent transport system permease family.</text>
</comment>
<evidence type="ECO:0000256" key="3">
    <source>
        <dbReference type="ARBA" id="ARBA00022475"/>
    </source>
</evidence>
<feature type="transmembrane region" description="Helical" evidence="7">
    <location>
        <begin position="65"/>
        <end position="89"/>
    </location>
</feature>
<feature type="transmembrane region" description="Helical" evidence="7">
    <location>
        <begin position="235"/>
        <end position="256"/>
    </location>
</feature>
<evidence type="ECO:0000256" key="6">
    <source>
        <dbReference type="ARBA" id="ARBA00023136"/>
    </source>
</evidence>
<accession>A0A9X1NIG8</accession>
<comment type="subcellular location">
    <subcellularLocation>
        <location evidence="1 7">Cell membrane</location>
        <topology evidence="1 7">Multi-pass membrane protein</topology>
    </subcellularLocation>
</comment>
<feature type="transmembrane region" description="Helical" evidence="7">
    <location>
        <begin position="101"/>
        <end position="125"/>
    </location>
</feature>
<feature type="transmembrane region" description="Helical" evidence="7">
    <location>
        <begin position="7"/>
        <end position="27"/>
    </location>
</feature>
<comment type="caution">
    <text evidence="9">The sequence shown here is derived from an EMBL/GenBank/DDBJ whole genome shotgun (WGS) entry which is preliminary data.</text>
</comment>
<keyword evidence="2 7" id="KW-0813">Transport</keyword>
<evidence type="ECO:0000256" key="4">
    <source>
        <dbReference type="ARBA" id="ARBA00022692"/>
    </source>
</evidence>
<dbReference type="SUPFAM" id="SSF161098">
    <property type="entry name" value="MetI-like"/>
    <property type="match status" value="1"/>
</dbReference>
<dbReference type="PROSITE" id="PS50928">
    <property type="entry name" value="ABC_TM1"/>
    <property type="match status" value="1"/>
</dbReference>
<dbReference type="Gene3D" id="1.10.3720.10">
    <property type="entry name" value="MetI-like"/>
    <property type="match status" value="1"/>
</dbReference>
<protein>
    <submittedName>
        <fullName evidence="9">Carbohydrate ABC transporter permease</fullName>
    </submittedName>
</protein>
<name>A0A9X1NIG8_9ACTN</name>
<evidence type="ECO:0000256" key="7">
    <source>
        <dbReference type="RuleBase" id="RU363032"/>
    </source>
</evidence>
<gene>
    <name evidence="9" type="ORF">LR394_32545</name>
</gene>
<dbReference type="EMBL" id="JAJOMB010000023">
    <property type="protein sequence ID" value="MCD5315637.1"/>
    <property type="molecule type" value="Genomic_DNA"/>
</dbReference>
<evidence type="ECO:0000313" key="10">
    <source>
        <dbReference type="Proteomes" id="UP001138997"/>
    </source>
</evidence>
<feature type="transmembrane region" description="Helical" evidence="7">
    <location>
        <begin position="131"/>
        <end position="155"/>
    </location>
</feature>
<dbReference type="Pfam" id="PF00528">
    <property type="entry name" value="BPD_transp_1"/>
    <property type="match status" value="1"/>
</dbReference>
<sequence>MRARWYLYVPLSAALLATIFPFVWMASGAFKPRQEILAGGASILPHNATLENFRDLFTRTDFTGYFLNSGLVAVAVVAGNLVFCSMLAYALTKLEFPGRKLLFGTVMTMLMVPTVVTFIPLFVLVTKMGLINTYGALILPFLATPLGVFIMRQFISQIPDELIEAARLDGAGEFRILFTVILPLCGPALATLAILQFLSSWNEFLWPLVAAQTEDMYTLPVGIALISASANSVNYGLLLAGATLIVLPILGLFLFLQRYFIQGVATTGLK</sequence>
<organism evidence="9 10">
    <name type="scientific">Kineosporia babensis</name>
    <dbReference type="NCBI Taxonomy" id="499548"/>
    <lineage>
        <taxon>Bacteria</taxon>
        <taxon>Bacillati</taxon>
        <taxon>Actinomycetota</taxon>
        <taxon>Actinomycetes</taxon>
        <taxon>Kineosporiales</taxon>
        <taxon>Kineosporiaceae</taxon>
        <taxon>Kineosporia</taxon>
    </lineage>
</organism>
<dbReference type="RefSeq" id="WP_231448454.1">
    <property type="nucleotide sequence ID" value="NZ_JAJOMB010000023.1"/>
</dbReference>
<feature type="domain" description="ABC transmembrane type-1" evidence="8">
    <location>
        <begin position="66"/>
        <end position="256"/>
    </location>
</feature>
<evidence type="ECO:0000313" key="9">
    <source>
        <dbReference type="EMBL" id="MCD5315637.1"/>
    </source>
</evidence>
<keyword evidence="10" id="KW-1185">Reference proteome</keyword>
<keyword evidence="3" id="KW-1003">Cell membrane</keyword>
<keyword evidence="5 7" id="KW-1133">Transmembrane helix</keyword>
<keyword evidence="4 7" id="KW-0812">Transmembrane</keyword>
<dbReference type="Proteomes" id="UP001138997">
    <property type="component" value="Unassembled WGS sequence"/>
</dbReference>
<reference evidence="9" key="1">
    <citation type="submission" date="2021-11" db="EMBL/GenBank/DDBJ databases">
        <title>Streptomyces corallinus and Kineosporia corallina sp. nov., two new coral-derived marine actinobacteria.</title>
        <authorList>
            <person name="Buangrab K."/>
            <person name="Sutthacheep M."/>
            <person name="Yeemin T."/>
            <person name="Harunari E."/>
            <person name="Igarashi Y."/>
            <person name="Sripreechasak P."/>
            <person name="Kanchanasin P."/>
            <person name="Tanasupawat S."/>
            <person name="Phongsopitanun W."/>
        </authorList>
    </citation>
    <scope>NUCLEOTIDE SEQUENCE</scope>
    <source>
        <strain evidence="9">JCM 31032</strain>
    </source>
</reference>
<evidence type="ECO:0000256" key="2">
    <source>
        <dbReference type="ARBA" id="ARBA00022448"/>
    </source>
</evidence>
<dbReference type="InterPro" id="IPR000515">
    <property type="entry name" value="MetI-like"/>
</dbReference>
<evidence type="ECO:0000256" key="5">
    <source>
        <dbReference type="ARBA" id="ARBA00022989"/>
    </source>
</evidence>
<feature type="transmembrane region" description="Helical" evidence="7">
    <location>
        <begin position="176"/>
        <end position="198"/>
    </location>
</feature>
<keyword evidence="6 7" id="KW-0472">Membrane</keyword>
<proteinExistence type="inferred from homology"/>
<evidence type="ECO:0000256" key="1">
    <source>
        <dbReference type="ARBA" id="ARBA00004651"/>
    </source>
</evidence>
<dbReference type="CDD" id="cd06261">
    <property type="entry name" value="TM_PBP2"/>
    <property type="match status" value="1"/>
</dbReference>
<dbReference type="GO" id="GO:0005886">
    <property type="term" value="C:plasma membrane"/>
    <property type="evidence" value="ECO:0007669"/>
    <property type="project" value="UniProtKB-SubCell"/>
</dbReference>
<dbReference type="GO" id="GO:0055085">
    <property type="term" value="P:transmembrane transport"/>
    <property type="evidence" value="ECO:0007669"/>
    <property type="project" value="InterPro"/>
</dbReference>
<dbReference type="PANTHER" id="PTHR43744:SF12">
    <property type="entry name" value="ABC TRANSPORTER PERMEASE PROTEIN MG189-RELATED"/>
    <property type="match status" value="1"/>
</dbReference>